<dbReference type="EMBL" id="CP013023">
    <property type="protein sequence ID" value="ANF95326.1"/>
    <property type="molecule type" value="Genomic_DNA"/>
</dbReference>
<accession>A0A172ZCF4</accession>
<dbReference type="Proteomes" id="UP000078148">
    <property type="component" value="Chromosome"/>
</dbReference>
<name>A0A172ZCF4_9BACL</name>
<evidence type="ECO:0008006" key="3">
    <source>
        <dbReference type="Google" id="ProtNLM"/>
    </source>
</evidence>
<proteinExistence type="predicted"/>
<keyword evidence="2" id="KW-1185">Reference proteome</keyword>
<dbReference type="Gene3D" id="3.30.70.270">
    <property type="match status" value="1"/>
</dbReference>
<evidence type="ECO:0000313" key="2">
    <source>
        <dbReference type="Proteomes" id="UP000078148"/>
    </source>
</evidence>
<organism evidence="1 2">
    <name type="scientific">Paenibacillus bovis</name>
    <dbReference type="NCBI Taxonomy" id="1616788"/>
    <lineage>
        <taxon>Bacteria</taxon>
        <taxon>Bacillati</taxon>
        <taxon>Bacillota</taxon>
        <taxon>Bacilli</taxon>
        <taxon>Bacillales</taxon>
        <taxon>Paenibacillaceae</taxon>
        <taxon>Paenibacillus</taxon>
    </lineage>
</organism>
<dbReference type="AlphaFoldDB" id="A0A172ZCF4"/>
<protein>
    <recommendedName>
        <fullName evidence="3">Transcriptional regulator</fullName>
    </recommendedName>
</protein>
<dbReference type="RefSeq" id="WP_060532151.1">
    <property type="nucleotide sequence ID" value="NZ_CP013023.1"/>
</dbReference>
<dbReference type="STRING" id="1616788.AR543_04375"/>
<dbReference type="KEGG" id="pbv:AR543_04375"/>
<gene>
    <name evidence="1" type="ORF">AR543_04375</name>
</gene>
<evidence type="ECO:0000313" key="1">
    <source>
        <dbReference type="EMBL" id="ANF95326.1"/>
    </source>
</evidence>
<sequence>MTYRLGVIGPQPSVDRILEITRNMIEDAQFIPLVYNHPQEIPGILEQHRPGLKGWFFSGPIPMSIARPYLGKSELAVYCKPTGSGLYKGIVQMLQSQHIGDRPYSIDMVQSEDLDLHESLTELGIPVEKLYLNIFESSADPYQIIDFHLDLWKSGKSAAALTCMHFICNELQKYGMPVYRLTITRQDIRQAAELLIQQARSSYFKDTQIGMQMIEGDLMLLRDRTAGDRYAVQHAELQMQQHLLELCERIDGIMIPHGSGSYQLISTRGAIERELPSLRRTVEKMELDMDIPVSVGIGYGDTAFAAGHHAMLALQHARPKRDLMLVIMQDNGTIREMDKDEKTLSYASRSLDQDLLVRLNEVNVSVKSYKKIEALTRHMNWDGFTTSQLAQHLSMTIRNAQRIMSSLCQVGLAEIDGEEQQSVRGRPRKIYRLRRVR</sequence>
<dbReference type="InterPro" id="IPR043128">
    <property type="entry name" value="Rev_trsase/Diguanyl_cyclase"/>
</dbReference>
<reference evidence="1 2" key="2">
    <citation type="journal article" date="2016" name="Int. J. Syst. Evol. Microbiol.">
        <title>Paenibacillus bovis sp. nov., isolated from raw yak (Bos grunniens) milk.</title>
        <authorList>
            <person name="Gao C."/>
            <person name="Han J."/>
            <person name="Liu Z."/>
            <person name="Xu X."/>
            <person name="Hang F."/>
            <person name="Wu Z."/>
        </authorList>
    </citation>
    <scope>NUCLEOTIDE SEQUENCE [LARGE SCALE GENOMIC DNA]</scope>
    <source>
        <strain evidence="1 2">BD3526</strain>
    </source>
</reference>
<reference evidence="2" key="1">
    <citation type="submission" date="2015-10" db="EMBL/GenBank/DDBJ databases">
        <title>Genome of Paenibacillus bovis sp. nov.</title>
        <authorList>
            <person name="Wu Z."/>
            <person name="Gao C."/>
            <person name="Liu Z."/>
            <person name="Zheng H."/>
        </authorList>
    </citation>
    <scope>NUCLEOTIDE SEQUENCE [LARGE SCALE GENOMIC DNA]</scope>
    <source>
        <strain evidence="2">BD3526</strain>
    </source>
</reference>
<dbReference type="OrthoDB" id="4986073at2"/>